<feature type="compositionally biased region" description="Basic and acidic residues" evidence="1">
    <location>
        <begin position="130"/>
        <end position="142"/>
    </location>
</feature>
<keyword evidence="3" id="KW-1185">Reference proteome</keyword>
<dbReference type="Proteomes" id="UP000289152">
    <property type="component" value="Unassembled WGS sequence"/>
</dbReference>
<protein>
    <submittedName>
        <fullName evidence="2">Uncharacterized protein</fullName>
    </submittedName>
</protein>
<comment type="caution">
    <text evidence="2">The sequence shown here is derived from an EMBL/GenBank/DDBJ whole genome shotgun (WGS) entry which is preliminary data.</text>
</comment>
<dbReference type="OrthoDB" id="2590631at2759"/>
<evidence type="ECO:0000256" key="1">
    <source>
        <dbReference type="SAM" id="MobiDB-lite"/>
    </source>
</evidence>
<dbReference type="VEuPathDB" id="FungiDB:TREMEDRAFT_64694"/>
<feature type="compositionally biased region" description="Low complexity" evidence="1">
    <location>
        <begin position="76"/>
        <end position="92"/>
    </location>
</feature>
<feature type="compositionally biased region" description="Polar residues" evidence="1">
    <location>
        <begin position="264"/>
        <end position="273"/>
    </location>
</feature>
<dbReference type="InParanoid" id="A0A4Q1BKF2"/>
<feature type="compositionally biased region" description="Low complexity" evidence="1">
    <location>
        <begin position="274"/>
        <end position="289"/>
    </location>
</feature>
<evidence type="ECO:0000313" key="2">
    <source>
        <dbReference type="EMBL" id="RXK38120.1"/>
    </source>
</evidence>
<dbReference type="AlphaFoldDB" id="A0A4Q1BKF2"/>
<sequence length="550" mass="61917">MTLTLGPLYCCLCASPCLLPRYNTPLPQDQAVSTDTTTSTPLHPDWLRDWHYLQVSSGLIQPPVTLSSPVVGMNNLRLSTPRSPLPPRTSETQQIVNGPGPQSVSNTQPALDVLQELSDQEEQDTGSDLPNREAGFEQEGRTRTGSRVADVNDFPSRAASPSPPTRTPHEAHRRTVPIHAYCLMCVLRTVRKTMYGGYSHEERMMLGWSLPKWTGHGSWVGQVDPNVFGGEKGLGVGYWCGTKSQRERWKKNDGKEGGHLVNADLQSPLSLNLPSHRPSPSSKRPSQSSSFALLPQTILLEIISYLLPSPTSSEEHDNLRLPQKHDTILDRVTTDSNVSTEKKLKRDQPSHLLSPQCLNDLLSLRRTCSAMRYLPLPRAMWEMIILDDVRQWTLGLLRRWKANPSGVGSATQLWIALEEEIEQPVKVVLASVEWSKRSDQVSCNPDSPAGDETNVIRVQSEEKIILESGTSGTGVKSVMTWTDKGLKDSLNEFNRKSDNSGYDLEDVWNWWAYSDAWRSRRRIWYCVVHASATARDADWWWMDLGRQYNW</sequence>
<reference evidence="2 3" key="1">
    <citation type="submission" date="2016-06" db="EMBL/GenBank/DDBJ databases">
        <title>Evolution of pathogenesis and genome organization in the Tremellales.</title>
        <authorList>
            <person name="Cuomo C."/>
            <person name="Litvintseva A."/>
            <person name="Heitman J."/>
            <person name="Chen Y."/>
            <person name="Sun S."/>
            <person name="Springer D."/>
            <person name="Dromer F."/>
            <person name="Young S."/>
            <person name="Zeng Q."/>
            <person name="Chapman S."/>
            <person name="Gujja S."/>
            <person name="Saif S."/>
            <person name="Birren B."/>
        </authorList>
    </citation>
    <scope>NUCLEOTIDE SEQUENCE [LARGE SCALE GENOMIC DNA]</scope>
    <source>
        <strain evidence="2 3">ATCC 28783</strain>
    </source>
</reference>
<feature type="compositionally biased region" description="Polar residues" evidence="1">
    <location>
        <begin position="93"/>
        <end position="109"/>
    </location>
</feature>
<proteinExistence type="predicted"/>
<gene>
    <name evidence="2" type="ORF">M231_04581</name>
</gene>
<feature type="region of interest" description="Disordered" evidence="1">
    <location>
        <begin position="249"/>
        <end position="289"/>
    </location>
</feature>
<dbReference type="EMBL" id="SDIL01000053">
    <property type="protein sequence ID" value="RXK38120.1"/>
    <property type="molecule type" value="Genomic_DNA"/>
</dbReference>
<feature type="compositionally biased region" description="Basic and acidic residues" evidence="1">
    <location>
        <begin position="249"/>
        <end position="258"/>
    </location>
</feature>
<organism evidence="2 3">
    <name type="scientific">Tremella mesenterica</name>
    <name type="common">Jelly fungus</name>
    <dbReference type="NCBI Taxonomy" id="5217"/>
    <lineage>
        <taxon>Eukaryota</taxon>
        <taxon>Fungi</taxon>
        <taxon>Dikarya</taxon>
        <taxon>Basidiomycota</taxon>
        <taxon>Agaricomycotina</taxon>
        <taxon>Tremellomycetes</taxon>
        <taxon>Tremellales</taxon>
        <taxon>Tremellaceae</taxon>
        <taxon>Tremella</taxon>
    </lineage>
</organism>
<feature type="region of interest" description="Disordered" evidence="1">
    <location>
        <begin position="75"/>
        <end position="172"/>
    </location>
</feature>
<accession>A0A4Q1BKF2</accession>
<evidence type="ECO:0000313" key="3">
    <source>
        <dbReference type="Proteomes" id="UP000289152"/>
    </source>
</evidence>
<name>A0A4Q1BKF2_TREME</name>